<sequence>MAKKFNYCKVILSYSNGSGGECDTDSCLTFRFQTEDYLNSLRFTKFGKTLEDHKDLIQNLPKDYCICQLSVAQASTKSSKRLFLTRYHNGCRPIIIPIGGFEQKECQKKLERFKYLIKEIDYSTTLTDKDSFWKTRRKLDEEVKVLMNGSSYLTRTKLSWLIDVYCEYNDLCVDNGKFVDSLLEMDISVSSDKPLILIVDRQLQHIPFENMPFCRDSIKVYRMPSINCVLQHYNLMNKEPVQFDNAYYIVDPDDTLTESQENLVPFLKSLGWNGASGKLPIWEELKRELECKDIFLYAGHGSGSQCFSKEELYRLKTKSMAILMGCSSVQLTTEGEFDASGRTVLNYLSSGCSSIMGNMWKVTDKDIDLFTKEQIRSISLAERGEFVPFICNEARENCNLKYLTGASPVIYGLPLQRA</sequence>
<evidence type="ECO:0000259" key="5">
    <source>
        <dbReference type="PROSITE" id="PS51700"/>
    </source>
</evidence>
<dbReference type="Pfam" id="PF03568">
    <property type="entry name" value="Separin_C"/>
    <property type="match status" value="1"/>
</dbReference>
<evidence type="ECO:0000256" key="2">
    <source>
        <dbReference type="ARBA" id="ARBA00012489"/>
    </source>
</evidence>
<evidence type="ECO:0000313" key="6">
    <source>
        <dbReference type="EMBL" id="CAD5124126.1"/>
    </source>
</evidence>
<dbReference type="GO" id="GO:0005813">
    <property type="term" value="C:centrosome"/>
    <property type="evidence" value="ECO:0007669"/>
    <property type="project" value="TreeGrafter"/>
</dbReference>
<dbReference type="GO" id="GO:0005737">
    <property type="term" value="C:cytoplasm"/>
    <property type="evidence" value="ECO:0007669"/>
    <property type="project" value="TreeGrafter"/>
</dbReference>
<evidence type="ECO:0000256" key="1">
    <source>
        <dbReference type="ARBA" id="ARBA00000451"/>
    </source>
</evidence>
<dbReference type="InterPro" id="IPR005314">
    <property type="entry name" value="Peptidase_C50"/>
</dbReference>
<protein>
    <recommendedName>
        <fullName evidence="2">separase</fullName>
        <ecNumber evidence="2">3.4.22.49</ecNumber>
    </recommendedName>
</protein>
<dbReference type="Proteomes" id="UP000549394">
    <property type="component" value="Unassembled WGS sequence"/>
</dbReference>
<gene>
    <name evidence="6" type="ORF">DGYR_LOCUS11715</name>
</gene>
<keyword evidence="4" id="KW-0159">Chromosome partition</keyword>
<reference evidence="6 7" key="1">
    <citation type="submission" date="2020-08" db="EMBL/GenBank/DDBJ databases">
        <authorList>
            <person name="Hejnol A."/>
        </authorList>
    </citation>
    <scope>NUCLEOTIDE SEQUENCE [LARGE SCALE GENOMIC DNA]</scope>
</reference>
<keyword evidence="3" id="KW-0378">Hydrolase</keyword>
<dbReference type="PANTHER" id="PTHR12792">
    <property type="entry name" value="EXTRA SPINDLE POLES 1-RELATED"/>
    <property type="match status" value="1"/>
</dbReference>
<proteinExistence type="predicted"/>
<dbReference type="GO" id="GO:0004197">
    <property type="term" value="F:cysteine-type endopeptidase activity"/>
    <property type="evidence" value="ECO:0007669"/>
    <property type="project" value="InterPro"/>
</dbReference>
<dbReference type="PANTHER" id="PTHR12792:SF0">
    <property type="entry name" value="SEPARIN"/>
    <property type="match status" value="1"/>
</dbReference>
<dbReference type="InterPro" id="IPR030397">
    <property type="entry name" value="SEPARIN_core_dom"/>
</dbReference>
<accession>A0A7I8W7M7</accession>
<comment type="caution">
    <text evidence="6">The sequence shown here is derived from an EMBL/GenBank/DDBJ whole genome shotgun (WGS) entry which is preliminary data.</text>
</comment>
<dbReference type="GO" id="GO:0072686">
    <property type="term" value="C:mitotic spindle"/>
    <property type="evidence" value="ECO:0007669"/>
    <property type="project" value="TreeGrafter"/>
</dbReference>
<dbReference type="EMBL" id="CAJFCJ010000020">
    <property type="protein sequence ID" value="CAD5124126.1"/>
    <property type="molecule type" value="Genomic_DNA"/>
</dbReference>
<evidence type="ECO:0000256" key="3">
    <source>
        <dbReference type="ARBA" id="ARBA00022801"/>
    </source>
</evidence>
<dbReference type="PROSITE" id="PS51700">
    <property type="entry name" value="SEPARIN"/>
    <property type="match status" value="1"/>
</dbReference>
<feature type="domain" description="Peptidase C50" evidence="5">
    <location>
        <begin position="243"/>
        <end position="337"/>
    </location>
</feature>
<dbReference type="GO" id="GO:0005634">
    <property type="term" value="C:nucleus"/>
    <property type="evidence" value="ECO:0007669"/>
    <property type="project" value="InterPro"/>
</dbReference>
<dbReference type="GO" id="GO:0051307">
    <property type="term" value="P:meiotic chromosome separation"/>
    <property type="evidence" value="ECO:0007669"/>
    <property type="project" value="TreeGrafter"/>
</dbReference>
<evidence type="ECO:0000256" key="4">
    <source>
        <dbReference type="ARBA" id="ARBA00022829"/>
    </source>
</evidence>
<comment type="catalytic activity">
    <reaction evidence="1">
        <text>All bonds known to be hydrolyzed by this endopeptidase have arginine in P1 and an acidic residue in P4. P6 is often occupied by an acidic residue or by a hydroxy-amino-acid residue, the phosphorylation of which enhances cleavage.</text>
        <dbReference type="EC" id="3.4.22.49"/>
    </reaction>
</comment>
<name>A0A7I8W7M7_9ANNE</name>
<evidence type="ECO:0000313" key="7">
    <source>
        <dbReference type="Proteomes" id="UP000549394"/>
    </source>
</evidence>
<keyword evidence="7" id="KW-1185">Reference proteome</keyword>
<dbReference type="GO" id="GO:0006508">
    <property type="term" value="P:proteolysis"/>
    <property type="evidence" value="ECO:0007669"/>
    <property type="project" value="InterPro"/>
</dbReference>
<dbReference type="AlphaFoldDB" id="A0A7I8W7M7"/>
<dbReference type="OrthoDB" id="10255632at2759"/>
<organism evidence="6 7">
    <name type="scientific">Dimorphilus gyrociliatus</name>
    <dbReference type="NCBI Taxonomy" id="2664684"/>
    <lineage>
        <taxon>Eukaryota</taxon>
        <taxon>Metazoa</taxon>
        <taxon>Spiralia</taxon>
        <taxon>Lophotrochozoa</taxon>
        <taxon>Annelida</taxon>
        <taxon>Polychaeta</taxon>
        <taxon>Polychaeta incertae sedis</taxon>
        <taxon>Dinophilidae</taxon>
        <taxon>Dimorphilus</taxon>
    </lineage>
</organism>
<dbReference type="EC" id="3.4.22.49" evidence="2"/>